<dbReference type="PANTHER" id="PTHR30118:SF15">
    <property type="entry name" value="TRANSCRIPTIONAL REGULATORY PROTEIN"/>
    <property type="match status" value="1"/>
</dbReference>
<evidence type="ECO:0000256" key="1">
    <source>
        <dbReference type="ARBA" id="ARBA00009437"/>
    </source>
</evidence>
<dbReference type="SUPFAM" id="SSF53850">
    <property type="entry name" value="Periplasmic binding protein-like II"/>
    <property type="match status" value="1"/>
</dbReference>
<gene>
    <name evidence="6" type="ORF">JJB11_13295</name>
</gene>
<accession>A0A934WMW5</accession>
<evidence type="ECO:0000313" key="7">
    <source>
        <dbReference type="Proteomes" id="UP000630528"/>
    </source>
</evidence>
<keyword evidence="7" id="KW-1185">Reference proteome</keyword>
<feature type="domain" description="HTH lysR-type" evidence="5">
    <location>
        <begin position="6"/>
        <end position="63"/>
    </location>
</feature>
<dbReference type="CDD" id="cd08459">
    <property type="entry name" value="PBP2_DntR_NahR_LinR_like"/>
    <property type="match status" value="1"/>
</dbReference>
<dbReference type="Gene3D" id="1.10.10.10">
    <property type="entry name" value="Winged helix-like DNA-binding domain superfamily/Winged helix DNA-binding domain"/>
    <property type="match status" value="1"/>
</dbReference>
<comment type="similarity">
    <text evidence="1">Belongs to the LysR transcriptional regulatory family.</text>
</comment>
<reference evidence="6" key="2">
    <citation type="submission" date="2021-01" db="EMBL/GenBank/DDBJ databases">
        <authorList>
            <person name="Kang M."/>
        </authorList>
    </citation>
    <scope>NUCLEOTIDE SEQUENCE</scope>
    <source>
        <strain evidence="6">KACC 17527</strain>
    </source>
</reference>
<keyword evidence="3" id="KW-0238">DNA-binding</keyword>
<organism evidence="6 7">
    <name type="scientific">Ramlibacter ginsenosidimutans</name>
    <dbReference type="NCBI Taxonomy" id="502333"/>
    <lineage>
        <taxon>Bacteria</taxon>
        <taxon>Pseudomonadati</taxon>
        <taxon>Pseudomonadota</taxon>
        <taxon>Betaproteobacteria</taxon>
        <taxon>Burkholderiales</taxon>
        <taxon>Comamonadaceae</taxon>
        <taxon>Ramlibacter</taxon>
    </lineage>
</organism>
<dbReference type="PROSITE" id="PS50931">
    <property type="entry name" value="HTH_LYSR"/>
    <property type="match status" value="1"/>
</dbReference>
<dbReference type="GO" id="GO:0003700">
    <property type="term" value="F:DNA-binding transcription factor activity"/>
    <property type="evidence" value="ECO:0007669"/>
    <property type="project" value="InterPro"/>
</dbReference>
<dbReference type="PANTHER" id="PTHR30118">
    <property type="entry name" value="HTH-TYPE TRANSCRIPTIONAL REGULATOR LEUO-RELATED"/>
    <property type="match status" value="1"/>
</dbReference>
<dbReference type="InterPro" id="IPR036388">
    <property type="entry name" value="WH-like_DNA-bd_sf"/>
</dbReference>
<reference evidence="6" key="1">
    <citation type="journal article" date="2012" name="J. Microbiol. Biotechnol.">
        <title>Ramlibacter ginsenosidimutans sp. nov., with ginsenoside-converting activity.</title>
        <authorList>
            <person name="Wang L."/>
            <person name="An D.S."/>
            <person name="Kim S.G."/>
            <person name="Jin F.X."/>
            <person name="Kim S.C."/>
            <person name="Lee S.T."/>
            <person name="Im W.T."/>
        </authorList>
    </citation>
    <scope>NUCLEOTIDE SEQUENCE</scope>
    <source>
        <strain evidence="6">KACC 17527</strain>
    </source>
</reference>
<dbReference type="RefSeq" id="WP_201171823.1">
    <property type="nucleotide sequence ID" value="NZ_JAEPWM010000005.1"/>
</dbReference>
<evidence type="ECO:0000259" key="5">
    <source>
        <dbReference type="PROSITE" id="PS50931"/>
    </source>
</evidence>
<keyword evidence="2" id="KW-0805">Transcription regulation</keyword>
<dbReference type="Pfam" id="PF00126">
    <property type="entry name" value="HTH_1"/>
    <property type="match status" value="1"/>
</dbReference>
<dbReference type="InterPro" id="IPR000847">
    <property type="entry name" value="LysR_HTH_N"/>
</dbReference>
<protein>
    <submittedName>
        <fullName evidence="6">LysR family transcriptional regulator</fullName>
    </submittedName>
</protein>
<dbReference type="AlphaFoldDB" id="A0A934WMW5"/>
<dbReference type="GO" id="GO:0003677">
    <property type="term" value="F:DNA binding"/>
    <property type="evidence" value="ECO:0007669"/>
    <property type="project" value="UniProtKB-KW"/>
</dbReference>
<dbReference type="SUPFAM" id="SSF46785">
    <property type="entry name" value="Winged helix' DNA-binding domain"/>
    <property type="match status" value="1"/>
</dbReference>
<evidence type="ECO:0000256" key="2">
    <source>
        <dbReference type="ARBA" id="ARBA00023015"/>
    </source>
</evidence>
<dbReference type="Proteomes" id="UP000630528">
    <property type="component" value="Unassembled WGS sequence"/>
</dbReference>
<evidence type="ECO:0000256" key="4">
    <source>
        <dbReference type="ARBA" id="ARBA00023163"/>
    </source>
</evidence>
<comment type="caution">
    <text evidence="6">The sequence shown here is derived from an EMBL/GenBank/DDBJ whole genome shotgun (WGS) entry which is preliminary data.</text>
</comment>
<dbReference type="Pfam" id="PF03466">
    <property type="entry name" value="LysR_substrate"/>
    <property type="match status" value="1"/>
</dbReference>
<evidence type="ECO:0000313" key="6">
    <source>
        <dbReference type="EMBL" id="MBK6007071.1"/>
    </source>
</evidence>
<sequence length="306" mass="33851">MAAPNLNLQAMKIFVAVFDLRSVNLAARSLNISQSGLSTTLAKLRRDLGDALFLSTAAGMQPTSRAKEVVGAMREAIQCMEQRILNKGRFDPAQDEREFRVALSDTAEAMYMPRALAALTRAAPRVRLRSVASAQPQLQRALSEGQVDVALGYFPDLQSSEFVRRKLGAHGFVCICSAANREARRDLTLERYLRARHVVVESPTRTQGLLEAYLAKRGLHRDVALTTPHFMSLPEIIAATELLATVPDAIADAFADIQRIARVELPFRSPVFETHLHWSKSVQDDPANKWLRALLLTALTRQGSPP</sequence>
<keyword evidence="4" id="KW-0804">Transcription</keyword>
<dbReference type="InterPro" id="IPR050389">
    <property type="entry name" value="LysR-type_TF"/>
</dbReference>
<dbReference type="InterPro" id="IPR036390">
    <property type="entry name" value="WH_DNA-bd_sf"/>
</dbReference>
<evidence type="ECO:0000256" key="3">
    <source>
        <dbReference type="ARBA" id="ARBA00023125"/>
    </source>
</evidence>
<name>A0A934WMW5_9BURK</name>
<proteinExistence type="inferred from homology"/>
<dbReference type="InterPro" id="IPR005119">
    <property type="entry name" value="LysR_subst-bd"/>
</dbReference>
<dbReference type="Gene3D" id="3.40.190.10">
    <property type="entry name" value="Periplasmic binding protein-like II"/>
    <property type="match status" value="2"/>
</dbReference>
<dbReference type="EMBL" id="JAEPWM010000005">
    <property type="protein sequence ID" value="MBK6007071.1"/>
    <property type="molecule type" value="Genomic_DNA"/>
</dbReference>